<proteinExistence type="predicted"/>
<dbReference type="Proteomes" id="UP000332933">
    <property type="component" value="Unassembled WGS sequence"/>
</dbReference>
<sequence length="99" mass="10719">MVYAKTSRGYGITALGCGYILASTVSSVFYLSQFDPASANDLWWAKFTSNGHQVLIVDILNMRLATRASGSADVLAATIDKTYADDATTETYPRMLALL</sequence>
<reference evidence="2" key="2">
    <citation type="submission" date="2019-06" db="EMBL/GenBank/DDBJ databases">
        <title>Genomics analysis of Aphanomyces spp. identifies a new class of oomycete effector associated with host adaptation.</title>
        <authorList>
            <person name="Gaulin E."/>
        </authorList>
    </citation>
    <scope>NUCLEOTIDE SEQUENCE</scope>
    <source>
        <strain evidence="2">CBS 578.67</strain>
    </source>
</reference>
<protein>
    <submittedName>
        <fullName evidence="3">Aste57867_20669 protein</fullName>
    </submittedName>
</protein>
<organism evidence="3 4">
    <name type="scientific">Aphanomyces stellatus</name>
    <dbReference type="NCBI Taxonomy" id="120398"/>
    <lineage>
        <taxon>Eukaryota</taxon>
        <taxon>Sar</taxon>
        <taxon>Stramenopiles</taxon>
        <taxon>Oomycota</taxon>
        <taxon>Saprolegniomycetes</taxon>
        <taxon>Saprolegniales</taxon>
        <taxon>Verrucalvaceae</taxon>
        <taxon>Aphanomyces</taxon>
    </lineage>
</organism>
<feature type="transmembrane region" description="Helical" evidence="1">
    <location>
        <begin position="12"/>
        <end position="31"/>
    </location>
</feature>
<keyword evidence="4" id="KW-1185">Reference proteome</keyword>
<accession>A0A485LFH7</accession>
<dbReference type="EMBL" id="VJMH01006900">
    <property type="protein sequence ID" value="KAF0687550.1"/>
    <property type="molecule type" value="Genomic_DNA"/>
</dbReference>
<evidence type="ECO:0000256" key="1">
    <source>
        <dbReference type="SAM" id="Phobius"/>
    </source>
</evidence>
<evidence type="ECO:0000313" key="4">
    <source>
        <dbReference type="Proteomes" id="UP000332933"/>
    </source>
</evidence>
<name>A0A485LFH7_9STRA</name>
<evidence type="ECO:0000313" key="2">
    <source>
        <dbReference type="EMBL" id="KAF0687550.1"/>
    </source>
</evidence>
<reference evidence="3 4" key="1">
    <citation type="submission" date="2019-03" db="EMBL/GenBank/DDBJ databases">
        <authorList>
            <person name="Gaulin E."/>
            <person name="Dumas B."/>
        </authorList>
    </citation>
    <scope>NUCLEOTIDE SEQUENCE [LARGE SCALE GENOMIC DNA]</scope>
    <source>
        <strain evidence="3">CBS 568.67</strain>
    </source>
</reference>
<gene>
    <name evidence="3" type="primary">Aste57867_20669</name>
    <name evidence="2" type="ORF">As57867_020601</name>
    <name evidence="3" type="ORF">ASTE57867_20669</name>
</gene>
<keyword evidence="1" id="KW-0812">Transmembrane</keyword>
<keyword evidence="1" id="KW-0472">Membrane</keyword>
<dbReference type="AlphaFoldDB" id="A0A485LFH7"/>
<evidence type="ECO:0000313" key="3">
    <source>
        <dbReference type="EMBL" id="VFT97349.1"/>
    </source>
</evidence>
<dbReference type="EMBL" id="CAADRA010006926">
    <property type="protein sequence ID" value="VFT97349.1"/>
    <property type="molecule type" value="Genomic_DNA"/>
</dbReference>
<keyword evidence="1" id="KW-1133">Transmembrane helix</keyword>